<dbReference type="Proteomes" id="UP001294412">
    <property type="component" value="Unassembled WGS sequence"/>
</dbReference>
<accession>A0ABU5I3U3</accession>
<name>A0ABU5I3U3_9HYPH</name>
<dbReference type="EMBL" id="JAXLPB010000003">
    <property type="protein sequence ID" value="MDY8109886.1"/>
    <property type="molecule type" value="Genomic_DNA"/>
</dbReference>
<sequence length="236" mass="24763">MNTSFTIVIENRSAADAAFFVFQEQAGFAGLAEPKIFSNCLATGRLAPQDRSGAQLVVALDRSVRAGATRRNQAIGGKRSAAPTRFGGAIVSRASASQPVVLATGSQADEPANAVTLAVDPLGLSAAVHRPGLGGDAFGLQVPPFAVEHRDDLCCGNAFLDENGLVILSSFVAPPPNVDLRISPVPVFYVRSGSAEVGRPVRYDTTHAARCDFTSGRMVFAVRYNADGTFEPGDRL</sequence>
<gene>
    <name evidence="1" type="ORF">U0C82_12125</name>
</gene>
<proteinExistence type="predicted"/>
<protein>
    <submittedName>
        <fullName evidence="1">Uncharacterized protein</fullName>
    </submittedName>
</protein>
<reference evidence="1 2" key="1">
    <citation type="submission" date="2023-12" db="EMBL/GenBank/DDBJ databases">
        <title>Description of Novel Strain Fulvimarina sp. 2208YS6-2-32 isolated from Uroteuthis (Photololigo) edulis.</title>
        <authorList>
            <person name="Park J.-S."/>
        </authorList>
    </citation>
    <scope>NUCLEOTIDE SEQUENCE [LARGE SCALE GENOMIC DNA]</scope>
    <source>
        <strain evidence="1 2">2208YS6-2-32</strain>
    </source>
</reference>
<keyword evidence="2" id="KW-1185">Reference proteome</keyword>
<evidence type="ECO:0000313" key="1">
    <source>
        <dbReference type="EMBL" id="MDY8109886.1"/>
    </source>
</evidence>
<organism evidence="1 2">
    <name type="scientific">Fulvimarina uroteuthidis</name>
    <dbReference type="NCBI Taxonomy" id="3098149"/>
    <lineage>
        <taxon>Bacteria</taxon>
        <taxon>Pseudomonadati</taxon>
        <taxon>Pseudomonadota</taxon>
        <taxon>Alphaproteobacteria</taxon>
        <taxon>Hyphomicrobiales</taxon>
        <taxon>Aurantimonadaceae</taxon>
        <taxon>Fulvimarina</taxon>
    </lineage>
</organism>
<dbReference type="RefSeq" id="WP_322187375.1">
    <property type="nucleotide sequence ID" value="NZ_JAXLPB010000003.1"/>
</dbReference>
<comment type="caution">
    <text evidence="1">The sequence shown here is derived from an EMBL/GenBank/DDBJ whole genome shotgun (WGS) entry which is preliminary data.</text>
</comment>
<evidence type="ECO:0000313" key="2">
    <source>
        <dbReference type="Proteomes" id="UP001294412"/>
    </source>
</evidence>